<evidence type="ECO:0000313" key="2">
    <source>
        <dbReference type="EMBL" id="KZL18393.1"/>
    </source>
</evidence>
<gene>
    <name evidence="2" type="ORF">PsAD2_02617</name>
</gene>
<evidence type="ECO:0000313" key="3">
    <source>
        <dbReference type="Proteomes" id="UP000076577"/>
    </source>
</evidence>
<dbReference type="Pfam" id="PF02796">
    <property type="entry name" value="HTH_7"/>
    <property type="match status" value="1"/>
</dbReference>
<dbReference type="InterPro" id="IPR006120">
    <property type="entry name" value="Resolvase_HTH_dom"/>
</dbReference>
<name>A0A165Y398_9HYPH</name>
<protein>
    <recommendedName>
        <fullName evidence="1">Resolvase HTH domain-containing protein</fullName>
    </recommendedName>
</protein>
<sequence length="83" mass="9081">MAGLAAARTRGRKGGRQFELTKNQIRLAQSAMANRDTSVADLCRELGISRATLYRYVGPAGQLRDHARRVLKVERDTPPGAST</sequence>
<dbReference type="AlphaFoldDB" id="A0A165Y398"/>
<dbReference type="InterPro" id="IPR009057">
    <property type="entry name" value="Homeodomain-like_sf"/>
</dbReference>
<proteinExistence type="predicted"/>
<organism evidence="2 3">
    <name type="scientific">Pseudovibrio axinellae</name>
    <dbReference type="NCBI Taxonomy" id="989403"/>
    <lineage>
        <taxon>Bacteria</taxon>
        <taxon>Pseudomonadati</taxon>
        <taxon>Pseudomonadota</taxon>
        <taxon>Alphaproteobacteria</taxon>
        <taxon>Hyphomicrobiales</taxon>
        <taxon>Stappiaceae</taxon>
        <taxon>Pseudovibrio</taxon>
    </lineage>
</organism>
<feature type="domain" description="Resolvase HTH" evidence="1">
    <location>
        <begin position="31"/>
        <end position="56"/>
    </location>
</feature>
<dbReference type="PATRIC" id="fig|989403.3.peg.2799"/>
<evidence type="ECO:0000259" key="1">
    <source>
        <dbReference type="Pfam" id="PF02796"/>
    </source>
</evidence>
<dbReference type="Gene3D" id="1.10.10.60">
    <property type="entry name" value="Homeodomain-like"/>
    <property type="match status" value="1"/>
</dbReference>
<comment type="caution">
    <text evidence="2">The sequence shown here is derived from an EMBL/GenBank/DDBJ whole genome shotgun (WGS) entry which is preliminary data.</text>
</comment>
<dbReference type="EMBL" id="LMCB01000022">
    <property type="protein sequence ID" value="KZL18393.1"/>
    <property type="molecule type" value="Genomic_DNA"/>
</dbReference>
<reference evidence="2 3" key="1">
    <citation type="journal article" date="2016" name="Front. Microbiol.">
        <title>Comparative Genomic Analysis Reveals a Diverse Repertoire of Genes Involved in Prokaryote-Eukaryote Interactions within the Pseudovibrio Genus.</title>
        <authorList>
            <person name="Romano S."/>
            <person name="Fernandez-Guerra A."/>
            <person name="Reen F.J."/>
            <person name="Glockner F.O."/>
            <person name="Crowley S.P."/>
            <person name="O'Sullivan O."/>
            <person name="Cotter P.D."/>
            <person name="Adams C."/>
            <person name="Dobson A.D."/>
            <person name="O'Gara F."/>
        </authorList>
    </citation>
    <scope>NUCLEOTIDE SEQUENCE [LARGE SCALE GENOMIC DNA]</scope>
    <source>
        <strain evidence="2 3">Ad2</strain>
    </source>
</reference>
<dbReference type="SUPFAM" id="SSF46689">
    <property type="entry name" value="Homeodomain-like"/>
    <property type="match status" value="1"/>
</dbReference>
<dbReference type="Proteomes" id="UP000076577">
    <property type="component" value="Unassembled WGS sequence"/>
</dbReference>
<accession>A0A165Y398</accession>
<dbReference type="GO" id="GO:0000150">
    <property type="term" value="F:DNA strand exchange activity"/>
    <property type="evidence" value="ECO:0007669"/>
    <property type="project" value="InterPro"/>
</dbReference>
<dbReference type="GO" id="GO:0003677">
    <property type="term" value="F:DNA binding"/>
    <property type="evidence" value="ECO:0007669"/>
    <property type="project" value="InterPro"/>
</dbReference>
<keyword evidence="3" id="KW-1185">Reference proteome</keyword>
<dbReference type="STRING" id="989403.SAMN05421798_11725"/>